<dbReference type="SUPFAM" id="SSF54675">
    <property type="entry name" value="Nicotinate/Quinolinate PRTase N-terminal domain-like"/>
    <property type="match status" value="1"/>
</dbReference>
<evidence type="ECO:0000256" key="4">
    <source>
        <dbReference type="ARBA" id="ARBA00022553"/>
    </source>
</evidence>
<sequence length="516" mass="58489">MNASQRKLAEGVLYTDMYELTMAQLYFRMGMHEMNAHFEHFFRNYPDYGSHQAGYCINAGLEWFADWVEEACFGDAEIECLRNQKQRSGKPMFDDDFLGWLRQQCLRDHFTIQAVPEGRVVHPNVPLTVVQGPLALAQIMESSLLNRINFQTLIATKAARVREAGCRRMMIEFGLRRAQDRGGNAGTRAAMIGGADFSSNTGISYALGYPAKGTHAHSMVQAFMALGEGELAAFRAYSEVFPDDCLLLVDTINTLESGVPNAIKVFEELKKKGHKPLGIRLDSGDLAHLSIQAARMLNAAGFEDTVILLSNQLDEMVVWQIVSQIRDEARKYGLDPDHLINRLAYGVGTRLVTSRGQGALDGVYKLTALEKNQEWIPAIKVSETPEKIINPGFKNVWRIYNGLNHATADLMGMQDEDPDQMDPLELRHPSDREIRRTISRKDIDHIEPLLTDIIKDGRMVYEHPGIDEMRQVRDQDLDRLDSGVKRLVNPHIYHVSLTPRLWQLKRELVEKRGQIR</sequence>
<dbReference type="EC" id="6.3.4.21" evidence="3 9"/>
<dbReference type="SUPFAM" id="SSF51690">
    <property type="entry name" value="Nicotinate/Quinolinate PRTase C-terminal domain-like"/>
    <property type="match status" value="1"/>
</dbReference>
<evidence type="ECO:0000256" key="6">
    <source>
        <dbReference type="ARBA" id="ARBA00022642"/>
    </source>
</evidence>
<dbReference type="PANTHER" id="PTHR11098:SF1">
    <property type="entry name" value="NICOTINATE PHOSPHORIBOSYLTRANSFERASE"/>
    <property type="match status" value="1"/>
</dbReference>
<keyword evidence="5 9" id="KW-0436">Ligase</keyword>
<dbReference type="PANTHER" id="PTHR11098">
    <property type="entry name" value="NICOTINATE PHOSPHORIBOSYLTRANSFERASE"/>
    <property type="match status" value="1"/>
</dbReference>
<keyword evidence="4" id="KW-0597">Phosphoprotein</keyword>
<evidence type="ECO:0000256" key="8">
    <source>
        <dbReference type="ARBA" id="ARBA00048668"/>
    </source>
</evidence>
<evidence type="ECO:0000259" key="11">
    <source>
        <dbReference type="Pfam" id="PF17956"/>
    </source>
</evidence>
<accession>A0A7W0C6D3</accession>
<comment type="similarity">
    <text evidence="2 9">Belongs to the NAPRTase family.</text>
</comment>
<evidence type="ECO:0000256" key="1">
    <source>
        <dbReference type="ARBA" id="ARBA00004952"/>
    </source>
</evidence>
<dbReference type="InterPro" id="IPR006405">
    <property type="entry name" value="Nic_PRibTrfase_pncB"/>
</dbReference>
<feature type="domain" description="Nicotinate phosphoribosyltransferase C-terminal" evidence="11">
    <location>
        <begin position="394"/>
        <end position="505"/>
    </location>
</feature>
<keyword evidence="12" id="KW-0328">Glycosyltransferase</keyword>
<comment type="PTM">
    <text evidence="9">Transiently phosphorylated on a His residue during the reaction cycle. Phosphorylation strongly increases the affinity for substrates and increases the rate of nicotinate D-ribonucleotide production. Dephosphorylation regenerates the low-affinity form of the enzyme, leading to product release.</text>
</comment>
<dbReference type="InterPro" id="IPR013785">
    <property type="entry name" value="Aldolase_TIM"/>
</dbReference>
<dbReference type="InterPro" id="IPR040727">
    <property type="entry name" value="NAPRTase_N"/>
</dbReference>
<evidence type="ECO:0000313" key="12">
    <source>
        <dbReference type="EMBL" id="MBA2880033.1"/>
    </source>
</evidence>
<dbReference type="Gene3D" id="3.20.140.10">
    <property type="entry name" value="nicotinate phosphoribosyltransferase"/>
    <property type="match status" value="1"/>
</dbReference>
<dbReference type="Pfam" id="PF17767">
    <property type="entry name" value="NAPRTase_N"/>
    <property type="match status" value="1"/>
</dbReference>
<organism evidence="12 13">
    <name type="scientific">Desulfosalsimonas propionicica</name>
    <dbReference type="NCBI Taxonomy" id="332175"/>
    <lineage>
        <taxon>Bacteria</taxon>
        <taxon>Pseudomonadati</taxon>
        <taxon>Thermodesulfobacteriota</taxon>
        <taxon>Desulfobacteria</taxon>
        <taxon>Desulfobacterales</taxon>
        <taxon>Desulfosalsimonadaceae</taxon>
        <taxon>Desulfosalsimonas</taxon>
    </lineage>
</organism>
<dbReference type="GO" id="GO:0005829">
    <property type="term" value="C:cytosol"/>
    <property type="evidence" value="ECO:0007669"/>
    <property type="project" value="TreeGrafter"/>
</dbReference>
<dbReference type="InterPro" id="IPR041619">
    <property type="entry name" value="NAPRTase_C"/>
</dbReference>
<dbReference type="GO" id="GO:0034355">
    <property type="term" value="P:NAD+ biosynthetic process via the salvage pathway"/>
    <property type="evidence" value="ECO:0007669"/>
    <property type="project" value="TreeGrafter"/>
</dbReference>
<evidence type="ECO:0000259" key="10">
    <source>
        <dbReference type="Pfam" id="PF17767"/>
    </source>
</evidence>
<comment type="caution">
    <text evidence="12">The sequence shown here is derived from an EMBL/GenBank/DDBJ whole genome shotgun (WGS) entry which is preliminary data.</text>
</comment>
<reference evidence="12 13" key="1">
    <citation type="submission" date="2020-07" db="EMBL/GenBank/DDBJ databases">
        <title>Genomic Encyclopedia of Type Strains, Phase IV (KMG-IV): sequencing the most valuable type-strain genomes for metagenomic binning, comparative biology and taxonomic classification.</title>
        <authorList>
            <person name="Goeker M."/>
        </authorList>
    </citation>
    <scope>NUCLEOTIDE SEQUENCE [LARGE SCALE GENOMIC DNA]</scope>
    <source>
        <strain evidence="12 13">DSM 17721</strain>
    </source>
</reference>
<dbReference type="InterPro" id="IPR007229">
    <property type="entry name" value="Nic_PRibTrfase-Fam"/>
</dbReference>
<evidence type="ECO:0000256" key="3">
    <source>
        <dbReference type="ARBA" id="ARBA00013236"/>
    </source>
</evidence>
<dbReference type="Gene3D" id="3.20.20.70">
    <property type="entry name" value="Aldolase class I"/>
    <property type="match status" value="1"/>
</dbReference>
<evidence type="ECO:0000256" key="9">
    <source>
        <dbReference type="RuleBase" id="RU365100"/>
    </source>
</evidence>
<dbReference type="CDD" id="cd01570">
    <property type="entry name" value="NAPRTase_A"/>
    <property type="match status" value="1"/>
</dbReference>
<dbReference type="UniPathway" id="UPA00253">
    <property type="reaction ID" value="UER00457"/>
</dbReference>
<evidence type="ECO:0000313" key="13">
    <source>
        <dbReference type="Proteomes" id="UP000525298"/>
    </source>
</evidence>
<dbReference type="GO" id="GO:0016757">
    <property type="term" value="F:glycosyltransferase activity"/>
    <property type="evidence" value="ECO:0007669"/>
    <property type="project" value="UniProtKB-KW"/>
</dbReference>
<feature type="domain" description="Nicotinate phosphoribosyltransferase N-terminal" evidence="10">
    <location>
        <begin position="13"/>
        <end position="149"/>
    </location>
</feature>
<dbReference type="Pfam" id="PF17956">
    <property type="entry name" value="NAPRTase_C"/>
    <property type="match status" value="1"/>
</dbReference>
<dbReference type="NCBIfam" id="NF006695">
    <property type="entry name" value="PRK09243.1-2"/>
    <property type="match status" value="1"/>
</dbReference>
<comment type="pathway">
    <text evidence="1 9">Cofactor biosynthesis; NAD(+) biosynthesis; nicotinate D-ribonucleotide from nicotinate: step 1/1.</text>
</comment>
<comment type="catalytic activity">
    <reaction evidence="8 9">
        <text>5-phospho-alpha-D-ribose 1-diphosphate + nicotinate + ATP + H2O = nicotinate beta-D-ribonucleotide + ADP + phosphate + diphosphate</text>
        <dbReference type="Rhea" id="RHEA:36163"/>
        <dbReference type="ChEBI" id="CHEBI:15377"/>
        <dbReference type="ChEBI" id="CHEBI:30616"/>
        <dbReference type="ChEBI" id="CHEBI:32544"/>
        <dbReference type="ChEBI" id="CHEBI:33019"/>
        <dbReference type="ChEBI" id="CHEBI:43474"/>
        <dbReference type="ChEBI" id="CHEBI:57502"/>
        <dbReference type="ChEBI" id="CHEBI:58017"/>
        <dbReference type="ChEBI" id="CHEBI:456216"/>
        <dbReference type="EC" id="6.3.4.21"/>
    </reaction>
</comment>
<keyword evidence="7 9" id="KW-0808">Transferase</keyword>
<protein>
    <recommendedName>
        <fullName evidence="3 9">Nicotinate phosphoribosyltransferase</fullName>
        <ecNumber evidence="3 9">6.3.4.21</ecNumber>
    </recommendedName>
</protein>
<keyword evidence="6 9" id="KW-0662">Pyridine nucleotide biosynthesis</keyword>
<comment type="function">
    <text evidence="9">Catalyzes the first step in the biosynthesis of NAD from nicotinic acid, the ATP-dependent synthesis of beta-nicotinate D-ribonucleotide from nicotinate and 5-phospho-D-ribose 1-phosphate.</text>
</comment>
<proteinExistence type="inferred from homology"/>
<dbReference type="InterPro" id="IPR036068">
    <property type="entry name" value="Nicotinate_pribotase-like_C"/>
</dbReference>
<dbReference type="AlphaFoldDB" id="A0A7W0C6D3"/>
<gene>
    <name evidence="12" type="ORF">HNR65_000340</name>
</gene>
<dbReference type="EMBL" id="JACDUS010000001">
    <property type="protein sequence ID" value="MBA2880033.1"/>
    <property type="molecule type" value="Genomic_DNA"/>
</dbReference>
<keyword evidence="13" id="KW-1185">Reference proteome</keyword>
<dbReference type="Proteomes" id="UP000525298">
    <property type="component" value="Unassembled WGS sequence"/>
</dbReference>
<dbReference type="PIRSF" id="PIRSF000484">
    <property type="entry name" value="NAPRT"/>
    <property type="match status" value="1"/>
</dbReference>
<dbReference type="NCBIfam" id="NF009131">
    <property type="entry name" value="PRK12484.1"/>
    <property type="match status" value="1"/>
</dbReference>
<dbReference type="GO" id="GO:0004516">
    <property type="term" value="F:nicotinate phosphoribosyltransferase activity"/>
    <property type="evidence" value="ECO:0007669"/>
    <property type="project" value="UniProtKB-UniRule"/>
</dbReference>
<evidence type="ECO:0000256" key="5">
    <source>
        <dbReference type="ARBA" id="ARBA00022598"/>
    </source>
</evidence>
<dbReference type="NCBIfam" id="TIGR01513">
    <property type="entry name" value="NAPRTase_put"/>
    <property type="match status" value="1"/>
</dbReference>
<name>A0A7W0C6D3_9BACT</name>
<evidence type="ECO:0000256" key="7">
    <source>
        <dbReference type="ARBA" id="ARBA00022679"/>
    </source>
</evidence>
<evidence type="ECO:0000256" key="2">
    <source>
        <dbReference type="ARBA" id="ARBA00010897"/>
    </source>
</evidence>
<dbReference type="RefSeq" id="WP_181549705.1">
    <property type="nucleotide sequence ID" value="NZ_JACDUS010000001.1"/>
</dbReference>